<proteinExistence type="predicted"/>
<dbReference type="Gene3D" id="3.10.450.50">
    <property type="match status" value="1"/>
</dbReference>
<evidence type="ECO:0000313" key="4">
    <source>
        <dbReference type="Proteomes" id="UP000261811"/>
    </source>
</evidence>
<evidence type="ECO:0000313" key="3">
    <source>
        <dbReference type="EMBL" id="RFU41302.1"/>
    </source>
</evidence>
<dbReference type="InterPro" id="IPR032710">
    <property type="entry name" value="NTF2-like_dom_sf"/>
</dbReference>
<accession>A0A372JMR5</accession>
<dbReference type="EMBL" id="QURH01000222">
    <property type="protein sequence ID" value="RFU41302.1"/>
    <property type="molecule type" value="Genomic_DNA"/>
</dbReference>
<dbReference type="Pfam" id="PF12680">
    <property type="entry name" value="SnoaL_2"/>
    <property type="match status" value="1"/>
</dbReference>
<evidence type="ECO:0000256" key="1">
    <source>
        <dbReference type="SAM" id="MobiDB-lite"/>
    </source>
</evidence>
<protein>
    <submittedName>
        <fullName evidence="3">Nuclear transport factor 2 family protein</fullName>
    </submittedName>
</protein>
<comment type="caution">
    <text evidence="3">The sequence shown here is derived from an EMBL/GenBank/DDBJ whole genome shotgun (WGS) entry which is preliminary data.</text>
</comment>
<sequence length="171" mass="18463">MSAAMRPPRLTSGVTTPYSGIGVSTPILRRERTDGSPLMTPRETFLRLVQGISAGRWDELADLYAEDAVVEQPFAVPPAPSRIEGRTTVAAHFARAGEGPLRFRVRDGAVVHETADPEVIVTEFTYDGEVTTTGAVFTMSNVQVLRVRDGLIVSSRDYHDHAALGRALGAS</sequence>
<name>A0A372JMR5_9ACTN</name>
<dbReference type="Proteomes" id="UP000261811">
    <property type="component" value="Unassembled WGS sequence"/>
</dbReference>
<reference evidence="3 4" key="1">
    <citation type="submission" date="2018-08" db="EMBL/GenBank/DDBJ databases">
        <title>Actinomadura jelena sp. nov., a novel Actinomycete isolated from soil in Chad.</title>
        <authorList>
            <person name="Shi L."/>
        </authorList>
    </citation>
    <scope>NUCLEOTIDE SEQUENCE [LARGE SCALE GENOMIC DNA]</scope>
    <source>
        <strain evidence="3 4">NEAU-G17</strain>
    </source>
</reference>
<keyword evidence="4" id="KW-1185">Reference proteome</keyword>
<gene>
    <name evidence="3" type="ORF">DZF91_12615</name>
</gene>
<dbReference type="AlphaFoldDB" id="A0A372JMR5"/>
<dbReference type="SUPFAM" id="SSF54427">
    <property type="entry name" value="NTF2-like"/>
    <property type="match status" value="1"/>
</dbReference>
<evidence type="ECO:0000259" key="2">
    <source>
        <dbReference type="Pfam" id="PF12680"/>
    </source>
</evidence>
<dbReference type="InterPro" id="IPR037401">
    <property type="entry name" value="SnoaL-like"/>
</dbReference>
<organism evidence="3 4">
    <name type="scientific">Actinomadura logoneensis</name>
    <dbReference type="NCBI Taxonomy" id="2293572"/>
    <lineage>
        <taxon>Bacteria</taxon>
        <taxon>Bacillati</taxon>
        <taxon>Actinomycetota</taxon>
        <taxon>Actinomycetes</taxon>
        <taxon>Streptosporangiales</taxon>
        <taxon>Thermomonosporaceae</taxon>
        <taxon>Actinomadura</taxon>
    </lineage>
</organism>
<feature type="domain" description="SnoaL-like" evidence="2">
    <location>
        <begin position="47"/>
        <end position="154"/>
    </location>
</feature>
<feature type="region of interest" description="Disordered" evidence="1">
    <location>
        <begin position="1"/>
        <end position="36"/>
    </location>
</feature>